<evidence type="ECO:0000313" key="8">
    <source>
        <dbReference type="Proteomes" id="UP000186165"/>
    </source>
</evidence>
<evidence type="ECO:0000256" key="2">
    <source>
        <dbReference type="ARBA" id="ARBA00009320"/>
    </source>
</evidence>
<proteinExistence type="inferred from homology"/>
<dbReference type="Gene3D" id="3.30.470.10">
    <property type="match status" value="1"/>
</dbReference>
<reference evidence="6" key="3">
    <citation type="journal article" date="2017" name="ISME J.">
        <title>Discovery of anaerobic lithoheterotrophic haloarchaea, ubiquitous in hypersaline habitats.</title>
        <authorList>
            <person name="Sorokin D.Y."/>
            <person name="Messina E."/>
            <person name="Smedile F."/>
            <person name="Roman P."/>
            <person name="Damste J.S.S."/>
            <person name="Ciordia S."/>
            <person name="Mena M.C."/>
            <person name="Ferrer M."/>
            <person name="Golyshin P.N."/>
            <person name="Kublanov I.V."/>
            <person name="Samarov N.I."/>
            <person name="Toshchakov S.V."/>
            <person name="La Cono V."/>
            <person name="Yakimov M.M."/>
        </authorList>
    </citation>
    <scope>NUCLEOTIDE SEQUENCE</scope>
    <source>
        <strain evidence="6">HSR6</strain>
    </source>
</reference>
<accession>A0A1D8S2B1</accession>
<dbReference type="RefSeq" id="WP_070364264.1">
    <property type="nucleotide sequence ID" value="NZ_CP016070.1"/>
</dbReference>
<dbReference type="STRING" id="1873524.HSR6_0284"/>
<evidence type="ECO:0000313" key="6">
    <source>
        <dbReference type="EMBL" id="APE94751.1"/>
    </source>
</evidence>
<dbReference type="EC" id="4.1.3.38" evidence="5"/>
<evidence type="ECO:0000256" key="3">
    <source>
        <dbReference type="ARBA" id="ARBA00022898"/>
    </source>
</evidence>
<dbReference type="EMBL" id="CP016804">
    <property type="protein sequence ID" value="APE94751.1"/>
    <property type="molecule type" value="Genomic_DNA"/>
</dbReference>
<organism evidence="5 7">
    <name type="scientific">Halodesulfurarchaeum formicicum</name>
    <dbReference type="NCBI Taxonomy" id="1873524"/>
    <lineage>
        <taxon>Archaea</taxon>
        <taxon>Methanobacteriati</taxon>
        <taxon>Methanobacteriota</taxon>
        <taxon>Stenosarchaea group</taxon>
        <taxon>Halobacteria</taxon>
        <taxon>Halobacteriales</taxon>
        <taxon>Halobacteriaceae</taxon>
        <taxon>Halodesulfurarchaeum</taxon>
    </lineage>
</organism>
<dbReference type="PANTHER" id="PTHR42743">
    <property type="entry name" value="AMINO-ACID AMINOTRANSFERASE"/>
    <property type="match status" value="1"/>
</dbReference>
<dbReference type="Proteomes" id="UP000185608">
    <property type="component" value="Chromosome"/>
</dbReference>
<dbReference type="SUPFAM" id="SSF56752">
    <property type="entry name" value="D-aminoacid aminotransferase-like PLP-dependent enzymes"/>
    <property type="match status" value="1"/>
</dbReference>
<dbReference type="FunFam" id="3.20.10.10:FF:000002">
    <property type="entry name" value="D-alanine aminotransferase"/>
    <property type="match status" value="1"/>
</dbReference>
<keyword evidence="5" id="KW-0456">Lyase</keyword>
<dbReference type="CDD" id="cd00449">
    <property type="entry name" value="PLPDE_IV"/>
    <property type="match status" value="1"/>
</dbReference>
<keyword evidence="3" id="KW-0663">Pyridoxal phosphate</keyword>
<comment type="similarity">
    <text evidence="2 4">Belongs to the class-IV pyridoxal-phosphate-dependent aminotransferase family.</text>
</comment>
<evidence type="ECO:0000256" key="4">
    <source>
        <dbReference type="RuleBase" id="RU004106"/>
    </source>
</evidence>
<dbReference type="Gene3D" id="3.20.10.10">
    <property type="entry name" value="D-amino Acid Aminotransferase, subunit A, domain 2"/>
    <property type="match status" value="1"/>
</dbReference>
<protein>
    <submittedName>
        <fullName evidence="5">Aminodeoxychorismate lyase</fullName>
        <ecNumber evidence="5">4.1.3.38</ecNumber>
    </submittedName>
</protein>
<comment type="cofactor">
    <cofactor evidence="1">
        <name>pyridoxal 5'-phosphate</name>
        <dbReference type="ChEBI" id="CHEBI:597326"/>
    </cofactor>
</comment>
<dbReference type="GO" id="GO:0008696">
    <property type="term" value="F:4-amino-4-deoxychorismate lyase activity"/>
    <property type="evidence" value="ECO:0007669"/>
    <property type="project" value="UniProtKB-EC"/>
</dbReference>
<dbReference type="InterPro" id="IPR001544">
    <property type="entry name" value="Aminotrans_IV"/>
</dbReference>
<dbReference type="Proteomes" id="UP000186165">
    <property type="component" value="Chromosome"/>
</dbReference>
<reference evidence="5 7" key="1">
    <citation type="submission" date="2016-06" db="EMBL/GenBank/DDBJ databases">
        <title>Discovery of anaerobic lithoheterotrophic haloarchaeon capable of sulfur respiration by hydrogen and formate.</title>
        <authorList>
            <person name="Sorokin D.Y."/>
            <person name="Kublanov I.V."/>
            <person name="Roman P."/>
            <person name="Sinninghe Damste J.S."/>
            <person name="Golyshin P.N."/>
            <person name="Rojo D."/>
            <person name="Ciordia S."/>
            <person name="Mena Md.C."/>
            <person name="Ferrer M."/>
            <person name="Smedile F."/>
            <person name="Messina E."/>
            <person name="La Cono V."/>
            <person name="Yakimov M.M."/>
        </authorList>
    </citation>
    <scope>NUCLEOTIDE SEQUENCE [LARGE SCALE GENOMIC DNA]</scope>
    <source>
        <strain evidence="5 7">HTSR1</strain>
    </source>
</reference>
<dbReference type="OrthoDB" id="196861at2157"/>
<dbReference type="AlphaFoldDB" id="A0A1D8S2B1"/>
<dbReference type="InterPro" id="IPR036038">
    <property type="entry name" value="Aminotransferase-like"/>
</dbReference>
<gene>
    <name evidence="5" type="primary">pabC</name>
    <name evidence="6" type="ORF">HSR6_0284</name>
    <name evidence="5" type="ORF">HTSR_0298</name>
</gene>
<dbReference type="KEGG" id="halh:HTSR_0298"/>
<dbReference type="InterPro" id="IPR043131">
    <property type="entry name" value="BCAT-like_N"/>
</dbReference>
<dbReference type="PANTHER" id="PTHR42743:SF11">
    <property type="entry name" value="AMINODEOXYCHORISMATE LYASE"/>
    <property type="match status" value="1"/>
</dbReference>
<dbReference type="GO" id="GO:0046394">
    <property type="term" value="P:carboxylic acid biosynthetic process"/>
    <property type="evidence" value="ECO:0007669"/>
    <property type="project" value="UniProtKB-ARBA"/>
</dbReference>
<evidence type="ECO:0000313" key="5">
    <source>
        <dbReference type="EMBL" id="AOW79499.1"/>
    </source>
</evidence>
<dbReference type="InterPro" id="IPR043132">
    <property type="entry name" value="BCAT-like_C"/>
</dbReference>
<evidence type="ECO:0000256" key="1">
    <source>
        <dbReference type="ARBA" id="ARBA00001933"/>
    </source>
</evidence>
<evidence type="ECO:0000313" key="7">
    <source>
        <dbReference type="Proteomes" id="UP000185608"/>
    </source>
</evidence>
<sequence>MQYHVNGELVPEAEATVSVDDRGFQYGDAGFETLRAYGGTLFKWAEHLDRLQNTCELLGMPDVIPGDLRERVEATLDANDLADAYVRMSITRGRQPGALTPQPEVDPTVVIIVKELPRAGVHGTPRWDGPATVQLVETRRNHPDAIPPGLKTHNYLNGILARLELRAADGTIEADDGIMLDTEGYVAEGTTANVFFVEDGVLHTPSLDGPILAGVTRDVVLELAADLDIPVETGRYRPERLREADELFLTNTTGEVWPIGKLDDQPFEVGPVTERLQAAYDELVEAFY</sequence>
<name>A0A1D8S2B1_9EURY</name>
<reference evidence="8" key="2">
    <citation type="submission" date="2016-08" db="EMBL/GenBank/DDBJ databases">
        <title>Discovery of first anaerobic lithoheterotrophic haloarchae widely represented in hypersaline habitats.</title>
        <authorList>
            <person name="Sorokin D.Y."/>
            <person name="Kublanov I.V."/>
            <person name="Roman P."/>
            <person name="Sinninghe Damste J.S."/>
            <person name="Golyshin P.N."/>
            <person name="Rojo D."/>
            <person name="Ciordia S."/>
            <person name="Mena Md.C."/>
            <person name="Ferrer M."/>
            <person name="Smedile F."/>
            <person name="Messina E."/>
            <person name="La Cono V."/>
            <person name="Yakimov M.M."/>
        </authorList>
    </citation>
    <scope>NUCLEOTIDE SEQUENCE [LARGE SCALE GENOMIC DNA]</scope>
    <source>
        <strain evidence="8">HSR6</strain>
    </source>
</reference>
<dbReference type="GO" id="GO:0008652">
    <property type="term" value="P:amino acid biosynthetic process"/>
    <property type="evidence" value="ECO:0007669"/>
    <property type="project" value="UniProtKB-ARBA"/>
</dbReference>
<keyword evidence="8" id="KW-1185">Reference proteome</keyword>
<dbReference type="KEGG" id="hhsr:HSR6_0284"/>
<dbReference type="Pfam" id="PF01063">
    <property type="entry name" value="Aminotran_4"/>
    <property type="match status" value="1"/>
</dbReference>
<dbReference type="InterPro" id="IPR018300">
    <property type="entry name" value="Aminotrans_IV_CS"/>
</dbReference>
<dbReference type="GeneID" id="30416809"/>
<dbReference type="PROSITE" id="PS00770">
    <property type="entry name" value="AA_TRANSFER_CLASS_4"/>
    <property type="match status" value="1"/>
</dbReference>
<dbReference type="InterPro" id="IPR050571">
    <property type="entry name" value="Class-IV_PLP-Dep_Aminotrnsfr"/>
</dbReference>
<dbReference type="EMBL" id="CP016070">
    <property type="protein sequence ID" value="AOW79499.1"/>
    <property type="molecule type" value="Genomic_DNA"/>
</dbReference>
<accession>A0A1J1AAJ8</accession>
<dbReference type="PATRIC" id="fig|1855411.3.peg.294"/>